<sequence>MKSTRMIRVIGIQQNSDGEESTIELTTEGSVYEKNGSYYILYDESEISGMEGSTTRIKIENNKKVSMKRSGASAVDFIFEQGKKYESNYMTAYGDFTMKVTTNVLDVEISEETGKGKIDIDYDLKILGGVRTSNKLQIQLM</sequence>
<evidence type="ECO:0000313" key="2">
    <source>
        <dbReference type="Proteomes" id="UP000779508"/>
    </source>
</evidence>
<dbReference type="EMBL" id="JAHLQK010000002">
    <property type="protein sequence ID" value="MBU5676098.1"/>
    <property type="molecule type" value="Genomic_DNA"/>
</dbReference>
<accession>A0ABS6G138</accession>
<proteinExistence type="predicted"/>
<dbReference type="Pfam" id="PF09148">
    <property type="entry name" value="DUF1934"/>
    <property type="match status" value="1"/>
</dbReference>
<dbReference type="Proteomes" id="UP000779508">
    <property type="component" value="Unassembled WGS sequence"/>
</dbReference>
<dbReference type="RefSeq" id="WP_216415578.1">
    <property type="nucleotide sequence ID" value="NZ_JAHLQK010000002.1"/>
</dbReference>
<reference evidence="1 2" key="1">
    <citation type="submission" date="2021-06" db="EMBL/GenBank/DDBJ databases">
        <authorList>
            <person name="Sun Q."/>
            <person name="Li D."/>
        </authorList>
    </citation>
    <scope>NUCLEOTIDE SEQUENCE [LARGE SCALE GENOMIC DNA]</scope>
    <source>
        <strain evidence="1 2">MSJ-5</strain>
    </source>
</reference>
<organism evidence="1 2">
    <name type="scientific">Alkaliphilus flagellatus</name>
    <dbReference type="NCBI Taxonomy" id="2841507"/>
    <lineage>
        <taxon>Bacteria</taxon>
        <taxon>Bacillati</taxon>
        <taxon>Bacillota</taxon>
        <taxon>Clostridia</taxon>
        <taxon>Peptostreptococcales</taxon>
        <taxon>Natronincolaceae</taxon>
        <taxon>Alkaliphilus</taxon>
    </lineage>
</organism>
<dbReference type="InterPro" id="IPR015231">
    <property type="entry name" value="DUF1934"/>
</dbReference>
<gene>
    <name evidence="1" type="ORF">KQI88_06685</name>
</gene>
<evidence type="ECO:0000313" key="1">
    <source>
        <dbReference type="EMBL" id="MBU5676098.1"/>
    </source>
</evidence>
<protein>
    <submittedName>
        <fullName evidence="1">DUF1934 domain-containing protein</fullName>
    </submittedName>
</protein>
<name>A0ABS6G138_9FIRM</name>
<keyword evidence="2" id="KW-1185">Reference proteome</keyword>
<comment type="caution">
    <text evidence="1">The sequence shown here is derived from an EMBL/GenBank/DDBJ whole genome shotgun (WGS) entry which is preliminary data.</text>
</comment>